<dbReference type="EMBL" id="CAWYQH010000152">
    <property type="protein sequence ID" value="CAK8696332.1"/>
    <property type="molecule type" value="Genomic_DNA"/>
</dbReference>
<gene>
    <name evidence="2" type="ORF">CVLEPA_LOCUS29492</name>
</gene>
<accession>A0ABP0GXH7</accession>
<evidence type="ECO:0000313" key="3">
    <source>
        <dbReference type="Proteomes" id="UP001642483"/>
    </source>
</evidence>
<keyword evidence="3" id="KW-1185">Reference proteome</keyword>
<feature type="compositionally biased region" description="Basic and acidic residues" evidence="1">
    <location>
        <begin position="79"/>
        <end position="96"/>
    </location>
</feature>
<dbReference type="Proteomes" id="UP001642483">
    <property type="component" value="Unassembled WGS sequence"/>
</dbReference>
<feature type="compositionally biased region" description="Polar residues" evidence="1">
    <location>
        <begin position="1"/>
        <end position="15"/>
    </location>
</feature>
<feature type="region of interest" description="Disordered" evidence="1">
    <location>
        <begin position="1"/>
        <end position="36"/>
    </location>
</feature>
<sequence length="421" mass="46932">MGSKLSSLSCTSCGPQSHYSGRRNVRRRSRRRSSSRYRYQESFYDTILPAEVFMTRINTVPTQVLASNKHSPKQCNSSKDGKQDSENCHAPRDGKGVRKAFQGDCNPATMPHDEQSKKMGNSIEILDCPDMSTISISGGSSHVISIFAASGNATPIDKRIDDVVFESQRYNGDVTATTLNVPPNSLNSQFISGITPLESIAEDGDHDISSDSVFVHDPHSDYNYYPGDSRFRHRQAYSEYNNSLLQVPDYHVIERTTQTNASSLQVEGSNGPGFDSDFGASAGVEMRIVSSDYSSINISTFRKLKWSAIKRWIPPKNEKGGKIFRKCLLNGDTTALIRRPSVRSLSQPFVLAPVALSSRQARLASKRRHATVAGPECPSLHVTMEWDPYDMNYGATHWMEYIIPGITYPSHPLLCNEQYWV</sequence>
<comment type="caution">
    <text evidence="2">The sequence shown here is derived from an EMBL/GenBank/DDBJ whole genome shotgun (WGS) entry which is preliminary data.</text>
</comment>
<organism evidence="2 3">
    <name type="scientific">Clavelina lepadiformis</name>
    <name type="common">Light-bulb sea squirt</name>
    <name type="synonym">Ascidia lepadiformis</name>
    <dbReference type="NCBI Taxonomy" id="159417"/>
    <lineage>
        <taxon>Eukaryota</taxon>
        <taxon>Metazoa</taxon>
        <taxon>Chordata</taxon>
        <taxon>Tunicata</taxon>
        <taxon>Ascidiacea</taxon>
        <taxon>Aplousobranchia</taxon>
        <taxon>Clavelinidae</taxon>
        <taxon>Clavelina</taxon>
    </lineage>
</organism>
<protein>
    <submittedName>
        <fullName evidence="2">Uncharacterized protein</fullName>
    </submittedName>
</protein>
<feature type="region of interest" description="Disordered" evidence="1">
    <location>
        <begin position="65"/>
        <end position="99"/>
    </location>
</feature>
<name>A0ABP0GXH7_CLALP</name>
<evidence type="ECO:0000313" key="2">
    <source>
        <dbReference type="EMBL" id="CAK8696332.1"/>
    </source>
</evidence>
<reference evidence="2 3" key="1">
    <citation type="submission" date="2024-02" db="EMBL/GenBank/DDBJ databases">
        <authorList>
            <person name="Daric V."/>
            <person name="Darras S."/>
        </authorList>
    </citation>
    <scope>NUCLEOTIDE SEQUENCE [LARGE SCALE GENOMIC DNA]</scope>
</reference>
<feature type="compositionally biased region" description="Basic residues" evidence="1">
    <location>
        <begin position="20"/>
        <end position="35"/>
    </location>
</feature>
<feature type="compositionally biased region" description="Polar residues" evidence="1">
    <location>
        <begin position="65"/>
        <end position="78"/>
    </location>
</feature>
<proteinExistence type="predicted"/>
<evidence type="ECO:0000256" key="1">
    <source>
        <dbReference type="SAM" id="MobiDB-lite"/>
    </source>
</evidence>